<name>A0AAD9AP75_9PEZI</name>
<dbReference type="EMBL" id="JAQOWY010000094">
    <property type="protein sequence ID" value="KAK1851533.1"/>
    <property type="molecule type" value="Genomic_DNA"/>
</dbReference>
<comment type="caution">
    <text evidence="1">The sequence shown here is derived from an EMBL/GenBank/DDBJ whole genome shotgun (WGS) entry which is preliminary data.</text>
</comment>
<evidence type="ECO:0000313" key="1">
    <source>
        <dbReference type="EMBL" id="KAK1851533.1"/>
    </source>
</evidence>
<evidence type="ECO:0000313" key="2">
    <source>
        <dbReference type="Proteomes" id="UP001243330"/>
    </source>
</evidence>
<dbReference type="AlphaFoldDB" id="A0AAD9AP75"/>
<accession>A0AAD9AP75</accession>
<protein>
    <submittedName>
        <fullName evidence="1">Uncharacterized protein</fullName>
    </submittedName>
</protein>
<dbReference type="Proteomes" id="UP001243330">
    <property type="component" value="Unassembled WGS sequence"/>
</dbReference>
<proteinExistence type="predicted"/>
<organism evidence="1 2">
    <name type="scientific">Colletotrichum chrysophilum</name>
    <dbReference type="NCBI Taxonomy" id="1836956"/>
    <lineage>
        <taxon>Eukaryota</taxon>
        <taxon>Fungi</taxon>
        <taxon>Dikarya</taxon>
        <taxon>Ascomycota</taxon>
        <taxon>Pezizomycotina</taxon>
        <taxon>Sordariomycetes</taxon>
        <taxon>Hypocreomycetidae</taxon>
        <taxon>Glomerellales</taxon>
        <taxon>Glomerellaceae</taxon>
        <taxon>Colletotrichum</taxon>
        <taxon>Colletotrichum gloeosporioides species complex</taxon>
    </lineage>
</organism>
<gene>
    <name evidence="1" type="ORF">CCHR01_05819</name>
</gene>
<reference evidence="1" key="1">
    <citation type="submission" date="2023-01" db="EMBL/GenBank/DDBJ databases">
        <title>Colletotrichum chrysophilum M932 genome sequence.</title>
        <authorList>
            <person name="Baroncelli R."/>
        </authorList>
    </citation>
    <scope>NUCLEOTIDE SEQUENCE</scope>
    <source>
        <strain evidence="1">M932</strain>
    </source>
</reference>
<sequence>MGRRKTSAIEERIVPETGLSRCAIESPRRFMIGNSRFKGIGTAAGLPSLGHNGFKAPSAFAPEVVGGGKTAKLRVWLQRLAEWVPDQRICE</sequence>
<keyword evidence="2" id="KW-1185">Reference proteome</keyword>